<accession>A0A2J6RKD9</accession>
<name>A0A2J6RKD9_HYAVF</name>
<organism evidence="1 2">
    <name type="scientific">Hyaloscypha variabilis (strain UAMH 11265 / GT02V1 / F)</name>
    <name type="common">Meliniomyces variabilis</name>
    <dbReference type="NCBI Taxonomy" id="1149755"/>
    <lineage>
        <taxon>Eukaryota</taxon>
        <taxon>Fungi</taxon>
        <taxon>Dikarya</taxon>
        <taxon>Ascomycota</taxon>
        <taxon>Pezizomycotina</taxon>
        <taxon>Leotiomycetes</taxon>
        <taxon>Helotiales</taxon>
        <taxon>Hyaloscyphaceae</taxon>
        <taxon>Hyaloscypha</taxon>
        <taxon>Hyaloscypha variabilis</taxon>
    </lineage>
</organism>
<reference evidence="1 2" key="1">
    <citation type="submission" date="2016-04" db="EMBL/GenBank/DDBJ databases">
        <title>A degradative enzymes factory behind the ericoid mycorrhizal symbiosis.</title>
        <authorList>
            <consortium name="DOE Joint Genome Institute"/>
            <person name="Martino E."/>
            <person name="Morin E."/>
            <person name="Grelet G."/>
            <person name="Kuo A."/>
            <person name="Kohler A."/>
            <person name="Daghino S."/>
            <person name="Barry K."/>
            <person name="Choi C."/>
            <person name="Cichocki N."/>
            <person name="Clum A."/>
            <person name="Copeland A."/>
            <person name="Hainaut M."/>
            <person name="Haridas S."/>
            <person name="Labutti K."/>
            <person name="Lindquist E."/>
            <person name="Lipzen A."/>
            <person name="Khouja H.-R."/>
            <person name="Murat C."/>
            <person name="Ohm R."/>
            <person name="Olson A."/>
            <person name="Spatafora J."/>
            <person name="Veneault-Fourrey C."/>
            <person name="Henrissat B."/>
            <person name="Grigoriev I."/>
            <person name="Martin F."/>
            <person name="Perotto S."/>
        </authorList>
    </citation>
    <scope>NUCLEOTIDE SEQUENCE [LARGE SCALE GENOMIC DNA]</scope>
    <source>
        <strain evidence="1 2">F</strain>
    </source>
</reference>
<dbReference type="Proteomes" id="UP000235786">
    <property type="component" value="Unassembled WGS sequence"/>
</dbReference>
<protein>
    <submittedName>
        <fullName evidence="1">Uncharacterized protein</fullName>
    </submittedName>
</protein>
<evidence type="ECO:0000313" key="1">
    <source>
        <dbReference type="EMBL" id="PMD38984.1"/>
    </source>
</evidence>
<proteinExistence type="predicted"/>
<dbReference type="AlphaFoldDB" id="A0A2J6RKD9"/>
<gene>
    <name evidence="1" type="ORF">L207DRAFT_48961</name>
</gene>
<dbReference type="EMBL" id="KZ613947">
    <property type="protein sequence ID" value="PMD38984.1"/>
    <property type="molecule type" value="Genomic_DNA"/>
</dbReference>
<sequence length="76" mass="8305">MACAKNGCGLCRVVSEQSLRNGLAAHQISIRDFDILEAEGRGTRNGLLIENVMTLSEEGGSSEMVFLLISFWLMIT</sequence>
<keyword evidence="2" id="KW-1185">Reference proteome</keyword>
<evidence type="ECO:0000313" key="2">
    <source>
        <dbReference type="Proteomes" id="UP000235786"/>
    </source>
</evidence>